<dbReference type="InterPro" id="IPR008969">
    <property type="entry name" value="CarboxyPept-like_regulatory"/>
</dbReference>
<dbReference type="EMBL" id="JBHSQB010000003">
    <property type="protein sequence ID" value="MFC6095537.1"/>
    <property type="molecule type" value="Genomic_DNA"/>
</dbReference>
<organism evidence="1 2">
    <name type="scientific">Flavobacterium qiangtangense</name>
    <dbReference type="NCBI Taxonomy" id="1442595"/>
    <lineage>
        <taxon>Bacteria</taxon>
        <taxon>Pseudomonadati</taxon>
        <taxon>Bacteroidota</taxon>
        <taxon>Flavobacteriia</taxon>
        <taxon>Flavobacteriales</taxon>
        <taxon>Flavobacteriaceae</taxon>
        <taxon>Flavobacterium</taxon>
    </lineage>
</organism>
<accession>A0ABW1PL17</accession>
<gene>
    <name evidence="1" type="ORF">ACFPVY_02675</name>
</gene>
<protein>
    <submittedName>
        <fullName evidence="1">Uncharacterized protein</fullName>
    </submittedName>
</protein>
<dbReference type="SUPFAM" id="SSF49464">
    <property type="entry name" value="Carboxypeptidase regulatory domain-like"/>
    <property type="match status" value="1"/>
</dbReference>
<name>A0ABW1PL17_9FLAO</name>
<evidence type="ECO:0000313" key="2">
    <source>
        <dbReference type="Proteomes" id="UP001596287"/>
    </source>
</evidence>
<dbReference type="Gene3D" id="2.60.40.1120">
    <property type="entry name" value="Carboxypeptidase-like, regulatory domain"/>
    <property type="match status" value="1"/>
</dbReference>
<dbReference type="RefSeq" id="WP_379790168.1">
    <property type="nucleotide sequence ID" value="NZ_JBHSQB010000003.1"/>
</dbReference>
<proteinExistence type="predicted"/>
<dbReference type="Proteomes" id="UP001596287">
    <property type="component" value="Unassembled WGS sequence"/>
</dbReference>
<sequence length="142" mass="16499">MLDEISKNSNTNRFGNQIKILNSYNRNVAITKNQIMIKKTRTNQRFMRYSLLLILLILINSCDGKIIDSETKKALNEVAIEELNKDFINYSDQNGVFEIHHITSFALSDNDLTIIISKDKYKTDTITIKNRTDKLIEMIQIK</sequence>
<reference evidence="2" key="1">
    <citation type="journal article" date="2019" name="Int. J. Syst. Evol. Microbiol.">
        <title>The Global Catalogue of Microorganisms (GCM) 10K type strain sequencing project: providing services to taxonomists for standard genome sequencing and annotation.</title>
        <authorList>
            <consortium name="The Broad Institute Genomics Platform"/>
            <consortium name="The Broad Institute Genome Sequencing Center for Infectious Disease"/>
            <person name="Wu L."/>
            <person name="Ma J."/>
        </authorList>
    </citation>
    <scope>NUCLEOTIDE SEQUENCE [LARGE SCALE GENOMIC DNA]</scope>
    <source>
        <strain evidence="2">CCUG 49679</strain>
    </source>
</reference>
<evidence type="ECO:0000313" key="1">
    <source>
        <dbReference type="EMBL" id="MFC6095537.1"/>
    </source>
</evidence>
<keyword evidence="2" id="KW-1185">Reference proteome</keyword>
<comment type="caution">
    <text evidence="1">The sequence shown here is derived from an EMBL/GenBank/DDBJ whole genome shotgun (WGS) entry which is preliminary data.</text>
</comment>